<feature type="domain" description="Helix-hairpin-helix DNA-binding motif class 1" evidence="7">
    <location>
        <begin position="108"/>
        <end position="127"/>
    </location>
</feature>
<comment type="caution">
    <text evidence="6">Lacks conserved residue(s) required for the propagation of feature annotation.</text>
</comment>
<comment type="similarity">
    <text evidence="6">Belongs to the RuvA family.</text>
</comment>
<comment type="domain">
    <text evidence="6">Has three domains with a flexible linker between the domains II and III and assumes an 'L' shape. Domain III is highly mobile and contacts RuvB.</text>
</comment>
<evidence type="ECO:0000313" key="9">
    <source>
        <dbReference type="Proteomes" id="UP000177346"/>
    </source>
</evidence>
<name>A0A1F5XFH4_9BACT</name>
<evidence type="ECO:0000256" key="1">
    <source>
        <dbReference type="ARBA" id="ARBA00022490"/>
    </source>
</evidence>
<keyword evidence="8" id="KW-0067">ATP-binding</keyword>
<dbReference type="GO" id="GO:0048476">
    <property type="term" value="C:Holliday junction resolvase complex"/>
    <property type="evidence" value="ECO:0007669"/>
    <property type="project" value="UniProtKB-UniRule"/>
</dbReference>
<comment type="caution">
    <text evidence="8">The sequence shown here is derived from an EMBL/GenBank/DDBJ whole genome shotgun (WGS) entry which is preliminary data.</text>
</comment>
<dbReference type="InterPro" id="IPR011114">
    <property type="entry name" value="RuvA_C"/>
</dbReference>
<dbReference type="Gene3D" id="1.10.150.20">
    <property type="entry name" value="5' to 3' exonuclease, C-terminal subdomain"/>
    <property type="match status" value="1"/>
</dbReference>
<dbReference type="HAMAP" id="MF_00031">
    <property type="entry name" value="DNA_HJ_migration_RuvA"/>
    <property type="match status" value="1"/>
</dbReference>
<dbReference type="Gene3D" id="1.10.8.10">
    <property type="entry name" value="DNA helicase RuvA subunit, C-terminal domain"/>
    <property type="match status" value="1"/>
</dbReference>
<keyword evidence="8" id="KW-0347">Helicase</keyword>
<dbReference type="InterPro" id="IPR003583">
    <property type="entry name" value="Hlx-hairpin-Hlx_DNA-bd_motif"/>
</dbReference>
<sequence length="190" mass="20180">MIAHLEGTLLFRGTRSIIIDVHGVGYKIAVSLETFKQIPQKGGVVRLFTHLHVREDALELYGFSTMAELDFFVMLIGISGIGPKSAIGVLSVAPVDTLKRAIASGDSAYLTKISGIGKRIAEKMIVELREKLAGATGGAIGNESADAIDALASLGYSVKEAREALQKVSKDSISLDAKIREALKILGGSR</sequence>
<evidence type="ECO:0000256" key="2">
    <source>
        <dbReference type="ARBA" id="ARBA00022763"/>
    </source>
</evidence>
<feature type="domain" description="Helix-hairpin-helix DNA-binding motif class 1" evidence="7">
    <location>
        <begin position="73"/>
        <end position="92"/>
    </location>
</feature>
<dbReference type="SMART" id="SM00278">
    <property type="entry name" value="HhH1"/>
    <property type="match status" value="2"/>
</dbReference>
<dbReference type="SUPFAM" id="SSF50249">
    <property type="entry name" value="Nucleic acid-binding proteins"/>
    <property type="match status" value="1"/>
</dbReference>
<proteinExistence type="inferred from homology"/>
<dbReference type="Proteomes" id="UP000177346">
    <property type="component" value="Unassembled WGS sequence"/>
</dbReference>
<evidence type="ECO:0000256" key="5">
    <source>
        <dbReference type="ARBA" id="ARBA00023204"/>
    </source>
</evidence>
<keyword evidence="8" id="KW-0378">Hydrolase</keyword>
<keyword evidence="3 6" id="KW-0238">DNA-binding</keyword>
<dbReference type="CDD" id="cd14332">
    <property type="entry name" value="UBA_RuvA_C"/>
    <property type="match status" value="1"/>
</dbReference>
<dbReference type="NCBIfam" id="TIGR00084">
    <property type="entry name" value="ruvA"/>
    <property type="match status" value="1"/>
</dbReference>
<dbReference type="InterPro" id="IPR012340">
    <property type="entry name" value="NA-bd_OB-fold"/>
</dbReference>
<feature type="region of interest" description="Domain I" evidence="6">
    <location>
        <begin position="1"/>
        <end position="64"/>
    </location>
</feature>
<dbReference type="GO" id="GO:0005737">
    <property type="term" value="C:cytoplasm"/>
    <property type="evidence" value="ECO:0007669"/>
    <property type="project" value="UniProtKB-SubCell"/>
</dbReference>
<protein>
    <recommendedName>
        <fullName evidence="6">Holliday junction branch migration complex subunit RuvA</fullName>
    </recommendedName>
</protein>
<evidence type="ECO:0000259" key="7">
    <source>
        <dbReference type="SMART" id="SM00278"/>
    </source>
</evidence>
<keyword evidence="2 6" id="KW-0227">DNA damage</keyword>
<evidence type="ECO:0000256" key="6">
    <source>
        <dbReference type="HAMAP-Rule" id="MF_00031"/>
    </source>
</evidence>
<comment type="subcellular location">
    <subcellularLocation>
        <location evidence="6">Cytoplasm</location>
    </subcellularLocation>
</comment>
<comment type="subunit">
    <text evidence="6">Homotetramer. Forms an RuvA(8)-RuvB(12)-Holliday junction (HJ) complex. HJ DNA is sandwiched between 2 RuvA tetramers; dsDNA enters through RuvA and exits via RuvB. An RuvB hexamer assembles on each DNA strand where it exits the tetramer. Each RuvB hexamer is contacted by two RuvA subunits (via domain III) on 2 adjacent RuvB subunits; this complex drives branch migration. In the full resolvosome a probable DNA-RuvA(4)-RuvB(12)-RuvC(2) complex forms which resolves the HJ.</text>
</comment>
<dbReference type="InterPro" id="IPR010994">
    <property type="entry name" value="RuvA_2-like"/>
</dbReference>
<dbReference type="Pfam" id="PF01330">
    <property type="entry name" value="RuvA_N"/>
    <property type="match status" value="1"/>
</dbReference>
<dbReference type="GO" id="GO:0000400">
    <property type="term" value="F:four-way junction DNA binding"/>
    <property type="evidence" value="ECO:0007669"/>
    <property type="project" value="UniProtKB-UniRule"/>
</dbReference>
<evidence type="ECO:0000313" key="8">
    <source>
        <dbReference type="EMBL" id="OGF86566.1"/>
    </source>
</evidence>
<dbReference type="InterPro" id="IPR000085">
    <property type="entry name" value="RuvA"/>
</dbReference>
<comment type="function">
    <text evidence="6">The RuvA-RuvB-RuvC complex processes Holliday junction (HJ) DNA during genetic recombination and DNA repair, while the RuvA-RuvB complex plays an important role in the rescue of blocked DNA replication forks via replication fork reversal (RFR). RuvA specifically binds to HJ cruciform DNA, conferring on it an open structure. The RuvB hexamer acts as an ATP-dependent pump, pulling dsDNA into and through the RuvAB complex. HJ branch migration allows RuvC to scan DNA until it finds its consensus sequence, where it cleaves and resolves the cruciform DNA.</text>
</comment>
<keyword evidence="5 6" id="KW-0234">DNA repair</keyword>
<dbReference type="Pfam" id="PF14520">
    <property type="entry name" value="HHH_5"/>
    <property type="match status" value="1"/>
</dbReference>
<feature type="region of interest" description="Domain III" evidence="6">
    <location>
        <begin position="143"/>
        <end position="190"/>
    </location>
</feature>
<dbReference type="InterPro" id="IPR036267">
    <property type="entry name" value="RuvA_C_sf"/>
</dbReference>
<keyword evidence="1 6" id="KW-0963">Cytoplasm</keyword>
<dbReference type="Gene3D" id="2.40.50.140">
    <property type="entry name" value="Nucleic acid-binding proteins"/>
    <property type="match status" value="1"/>
</dbReference>
<dbReference type="GO" id="GO:0009378">
    <property type="term" value="F:four-way junction helicase activity"/>
    <property type="evidence" value="ECO:0007669"/>
    <property type="project" value="InterPro"/>
</dbReference>
<accession>A0A1F5XFH4</accession>
<dbReference type="InterPro" id="IPR013849">
    <property type="entry name" value="DNA_helicase_Holl-junc_RuvA_I"/>
</dbReference>
<dbReference type="Pfam" id="PF07499">
    <property type="entry name" value="RuvA_C"/>
    <property type="match status" value="1"/>
</dbReference>
<reference evidence="8 9" key="1">
    <citation type="journal article" date="2016" name="Nat. Commun.">
        <title>Thousands of microbial genomes shed light on interconnected biogeochemical processes in an aquifer system.</title>
        <authorList>
            <person name="Anantharaman K."/>
            <person name="Brown C.T."/>
            <person name="Hug L.A."/>
            <person name="Sharon I."/>
            <person name="Castelle C.J."/>
            <person name="Probst A.J."/>
            <person name="Thomas B.C."/>
            <person name="Singh A."/>
            <person name="Wilkins M.J."/>
            <person name="Karaoz U."/>
            <person name="Brodie E.L."/>
            <person name="Williams K.H."/>
            <person name="Hubbard S.S."/>
            <person name="Banfield J.F."/>
        </authorList>
    </citation>
    <scope>NUCLEOTIDE SEQUENCE [LARGE SCALE GENOMIC DNA]</scope>
</reference>
<gene>
    <name evidence="6" type="primary">ruvA</name>
    <name evidence="8" type="ORF">A3B19_00530</name>
</gene>
<dbReference type="GO" id="GO:0006281">
    <property type="term" value="P:DNA repair"/>
    <property type="evidence" value="ECO:0007669"/>
    <property type="project" value="UniProtKB-UniRule"/>
</dbReference>
<organism evidence="8 9">
    <name type="scientific">Candidatus Giovannonibacteria bacterium RIFCSPLOWO2_01_FULL_46_32</name>
    <dbReference type="NCBI Taxonomy" id="1798353"/>
    <lineage>
        <taxon>Bacteria</taxon>
        <taxon>Candidatus Giovannoniibacteriota</taxon>
    </lineage>
</organism>
<keyword evidence="4 6" id="KW-0233">DNA recombination</keyword>
<dbReference type="EMBL" id="MFIF01000017">
    <property type="protein sequence ID" value="OGF86566.1"/>
    <property type="molecule type" value="Genomic_DNA"/>
</dbReference>
<dbReference type="SUPFAM" id="SSF46929">
    <property type="entry name" value="DNA helicase RuvA subunit, C-terminal domain"/>
    <property type="match status" value="1"/>
</dbReference>
<dbReference type="AlphaFoldDB" id="A0A1F5XFH4"/>
<evidence type="ECO:0000256" key="4">
    <source>
        <dbReference type="ARBA" id="ARBA00023172"/>
    </source>
</evidence>
<keyword evidence="8" id="KW-0547">Nucleotide-binding</keyword>
<dbReference type="GO" id="GO:0009379">
    <property type="term" value="C:Holliday junction helicase complex"/>
    <property type="evidence" value="ECO:0007669"/>
    <property type="project" value="InterPro"/>
</dbReference>
<dbReference type="GO" id="GO:0005524">
    <property type="term" value="F:ATP binding"/>
    <property type="evidence" value="ECO:0007669"/>
    <property type="project" value="InterPro"/>
</dbReference>
<dbReference type="SUPFAM" id="SSF47781">
    <property type="entry name" value="RuvA domain 2-like"/>
    <property type="match status" value="1"/>
</dbReference>
<evidence type="ECO:0000256" key="3">
    <source>
        <dbReference type="ARBA" id="ARBA00023125"/>
    </source>
</evidence>
<dbReference type="GO" id="GO:0006310">
    <property type="term" value="P:DNA recombination"/>
    <property type="evidence" value="ECO:0007669"/>
    <property type="project" value="UniProtKB-UniRule"/>
</dbReference>